<dbReference type="CDD" id="cd01335">
    <property type="entry name" value="Radical_SAM"/>
    <property type="match status" value="1"/>
</dbReference>
<comment type="caution">
    <text evidence="8">The sequence shown here is derived from an EMBL/GenBank/DDBJ whole genome shotgun (WGS) entry which is preliminary data.</text>
</comment>
<dbReference type="AlphaFoldDB" id="A0A5Q6PEL9"/>
<evidence type="ECO:0000256" key="6">
    <source>
        <dbReference type="ARBA" id="ARBA00023601"/>
    </source>
</evidence>
<evidence type="ECO:0000256" key="4">
    <source>
        <dbReference type="ARBA" id="ARBA00023004"/>
    </source>
</evidence>
<evidence type="ECO:0000259" key="7">
    <source>
        <dbReference type="Pfam" id="PF13186"/>
    </source>
</evidence>
<organism evidence="8 9">
    <name type="scientific">Vibrio cholerae</name>
    <dbReference type="NCBI Taxonomy" id="666"/>
    <lineage>
        <taxon>Bacteria</taxon>
        <taxon>Pseudomonadati</taxon>
        <taxon>Pseudomonadota</taxon>
        <taxon>Gammaproteobacteria</taxon>
        <taxon>Vibrionales</taxon>
        <taxon>Vibrionaceae</taxon>
        <taxon>Vibrio</taxon>
    </lineage>
</organism>
<feature type="domain" description="4Fe4S-binding SPASM" evidence="7">
    <location>
        <begin position="293"/>
        <end position="349"/>
    </location>
</feature>
<keyword evidence="3" id="KW-0479">Metal-binding</keyword>
<evidence type="ECO:0000313" key="8">
    <source>
        <dbReference type="EMBL" id="KAA1253338.1"/>
    </source>
</evidence>
<dbReference type="InterPro" id="IPR007197">
    <property type="entry name" value="rSAM"/>
</dbReference>
<dbReference type="NCBIfam" id="TIGR04085">
    <property type="entry name" value="rSAM_more_4Fe4S"/>
    <property type="match status" value="1"/>
</dbReference>
<gene>
    <name evidence="8" type="ORF">F0M16_18360</name>
</gene>
<evidence type="ECO:0000313" key="9">
    <source>
        <dbReference type="Proteomes" id="UP000323225"/>
    </source>
</evidence>
<protein>
    <submittedName>
        <fullName evidence="8">SPASM domain-containing protein</fullName>
    </submittedName>
</protein>
<dbReference type="PANTHER" id="PTHR43273:SF3">
    <property type="entry name" value="ANAEROBIC SULFATASE-MATURATING ENZYME HOMOLOG ASLB-RELATED"/>
    <property type="match status" value="1"/>
</dbReference>
<sequence length="397" mass="46049">MMNTNQDIKIAQYYFYPTMNCSLSCDHCFIEEAMRHDKKRMSVEQFKIVVDKYAEHFVKSNIQNAEMTIMGGEPTLVDAEFYQEVIPYIRRKFDFEKVGKYAFITLMTNFMHLSKLEKIADLFDFIATSYEPNRFDERKFKVWEQNIKDWVARGKRVVLSFTTTPDVMDKGVELFDYFYDIGVRSFQINNAVPGGSYLEHSMSKDDYAVYLADKNAEHLKFSRKRKRYSISKNMHMGFQAESDYYVLITEWLLNKSKEDMLLRVDPIHGMIADLLHNQELADIVCGSSKGFSTRTDGLVTACVSEIGNSTPLSFGNIFEDSIVDIENSPVRTQQLFANERLPKTCLACEFVENCKGGCQQRSRLWDPKSGLECHGLKSFLSYIQSNNKKLKRISDER</sequence>
<dbReference type="GO" id="GO:0016491">
    <property type="term" value="F:oxidoreductase activity"/>
    <property type="evidence" value="ECO:0007669"/>
    <property type="project" value="InterPro"/>
</dbReference>
<keyword evidence="4" id="KW-0408">Iron</keyword>
<proteinExistence type="inferred from homology"/>
<dbReference type="GO" id="GO:0046872">
    <property type="term" value="F:metal ion binding"/>
    <property type="evidence" value="ECO:0007669"/>
    <property type="project" value="UniProtKB-KW"/>
</dbReference>
<dbReference type="SUPFAM" id="SSF102114">
    <property type="entry name" value="Radical SAM enzymes"/>
    <property type="match status" value="1"/>
</dbReference>
<evidence type="ECO:0000256" key="5">
    <source>
        <dbReference type="ARBA" id="ARBA00023014"/>
    </source>
</evidence>
<dbReference type="PANTHER" id="PTHR43273">
    <property type="entry name" value="ANAEROBIC SULFATASE-MATURATING ENZYME HOMOLOG ASLB-RELATED"/>
    <property type="match status" value="1"/>
</dbReference>
<keyword evidence="5" id="KW-0411">Iron-sulfur</keyword>
<dbReference type="InterPro" id="IPR013785">
    <property type="entry name" value="Aldolase_TIM"/>
</dbReference>
<comment type="cofactor">
    <cofactor evidence="1">
        <name>[4Fe-4S] cluster</name>
        <dbReference type="ChEBI" id="CHEBI:49883"/>
    </cofactor>
</comment>
<dbReference type="GO" id="GO:0051536">
    <property type="term" value="F:iron-sulfur cluster binding"/>
    <property type="evidence" value="ECO:0007669"/>
    <property type="project" value="UniProtKB-KW"/>
</dbReference>
<keyword evidence="2" id="KW-0949">S-adenosyl-L-methionine</keyword>
<dbReference type="Proteomes" id="UP000323225">
    <property type="component" value="Unassembled WGS sequence"/>
</dbReference>
<dbReference type="Pfam" id="PF13353">
    <property type="entry name" value="Fer4_12"/>
    <property type="match status" value="1"/>
</dbReference>
<dbReference type="Pfam" id="PF13186">
    <property type="entry name" value="SPASM"/>
    <property type="match status" value="1"/>
</dbReference>
<name>A0A5Q6PEL9_VIBCL</name>
<dbReference type="InterPro" id="IPR023867">
    <property type="entry name" value="Sulphatase_maturase_rSAM"/>
</dbReference>
<accession>A0A5Q6PEL9</accession>
<evidence type="ECO:0000256" key="3">
    <source>
        <dbReference type="ARBA" id="ARBA00022723"/>
    </source>
</evidence>
<dbReference type="InterPro" id="IPR058240">
    <property type="entry name" value="rSAM_sf"/>
</dbReference>
<dbReference type="SFLD" id="SFLDS00029">
    <property type="entry name" value="Radical_SAM"/>
    <property type="match status" value="1"/>
</dbReference>
<comment type="similarity">
    <text evidence="6">Belongs to the radical SAM superfamily. Anaerobic sulfatase-maturating enzyme family.</text>
</comment>
<reference evidence="8 9" key="1">
    <citation type="submission" date="2019-09" db="EMBL/GenBank/DDBJ databases">
        <authorList>
            <person name="Kritzky A."/>
            <person name="Schelkanova E.Y."/>
            <person name="Alkhova Z.V."/>
            <person name="Smirnova N.I."/>
        </authorList>
    </citation>
    <scope>NUCLEOTIDE SEQUENCE [LARGE SCALE GENOMIC DNA]</scope>
    <source>
        <strain evidence="8 9">M1526</strain>
    </source>
</reference>
<dbReference type="InterPro" id="IPR023885">
    <property type="entry name" value="4Fe4S-binding_SPASM_dom"/>
</dbReference>
<dbReference type="SFLD" id="SFLDG01067">
    <property type="entry name" value="SPASM/twitch_domain_containing"/>
    <property type="match status" value="1"/>
</dbReference>
<evidence type="ECO:0000256" key="1">
    <source>
        <dbReference type="ARBA" id="ARBA00001966"/>
    </source>
</evidence>
<dbReference type="Gene3D" id="3.20.20.70">
    <property type="entry name" value="Aldolase class I"/>
    <property type="match status" value="1"/>
</dbReference>
<evidence type="ECO:0000256" key="2">
    <source>
        <dbReference type="ARBA" id="ARBA00022691"/>
    </source>
</evidence>
<dbReference type="EMBL" id="VUAA01000023">
    <property type="protein sequence ID" value="KAA1253338.1"/>
    <property type="molecule type" value="Genomic_DNA"/>
</dbReference>